<feature type="transmembrane region" description="Helical" evidence="7">
    <location>
        <begin position="209"/>
        <end position="231"/>
    </location>
</feature>
<evidence type="ECO:0000256" key="7">
    <source>
        <dbReference type="HAMAP-Rule" id="MF_00672"/>
    </source>
</evidence>
<dbReference type="STRING" id="45065.Lgee_1435"/>
<accession>A0A0W0TU26</accession>
<dbReference type="NCBIfam" id="TIGR00765">
    <property type="entry name" value="yihY_not_rbn"/>
    <property type="match status" value="1"/>
</dbReference>
<feature type="transmembrane region" description="Helical" evidence="7">
    <location>
        <begin position="36"/>
        <end position="58"/>
    </location>
</feature>
<dbReference type="EMBL" id="LNYC01000055">
    <property type="protein sequence ID" value="KTC98858.1"/>
    <property type="molecule type" value="Genomic_DNA"/>
</dbReference>
<dbReference type="InterPro" id="IPR023679">
    <property type="entry name" value="UPF0761_bac"/>
</dbReference>
<evidence type="ECO:0000256" key="3">
    <source>
        <dbReference type="ARBA" id="ARBA00022519"/>
    </source>
</evidence>
<dbReference type="PATRIC" id="fig|45065.4.peg.1553"/>
<evidence type="ECO:0000256" key="1">
    <source>
        <dbReference type="ARBA" id="ARBA00004651"/>
    </source>
</evidence>
<sequence length="410" mass="45956">MKIWKPVRDYHPGARMSAFVRFVVRRFIEDDCAYRASALAFTTLLAIVPLMSVGVSILSSLPVFRQLATPLQDFIFENFVPASGKVVQGYLEQFASQVAELSVTGVCTLLVSALLVMYTIETSMNRIWRVSSPRKGPAAFLLYWAILSLSPLLLGLSLAASSWMISLPFIQHSTPTLLIGSLPLFLSFAGFSFLYIVVPNCPVHLRHGLIAGAIAAILFESAKHVFAGYLARYNSYELLYGAFAAIPVFFVWVYWVWVITLVGAEISYALSVHHLRRTGQPLDGFSHALLWLWMLWKAQCEGQTLSREALINGHRQPFEVDADGMLNALIELHLVEVTQDGQYVFNRDPSQITLYHLTQLLPWRLPNAGRLGASTSPWNALLREMDTTLHQALNVSLETLFVRERTHTKA</sequence>
<gene>
    <name evidence="8" type="primary">rbn</name>
    <name evidence="8" type="ORF">Lgee_1435</name>
</gene>
<feature type="transmembrane region" description="Helical" evidence="7">
    <location>
        <begin position="177"/>
        <end position="197"/>
    </location>
</feature>
<dbReference type="PANTHER" id="PTHR30213:SF0">
    <property type="entry name" value="UPF0761 MEMBRANE PROTEIN YIHY"/>
    <property type="match status" value="1"/>
</dbReference>
<dbReference type="GO" id="GO:0005886">
    <property type="term" value="C:plasma membrane"/>
    <property type="evidence" value="ECO:0007669"/>
    <property type="project" value="UniProtKB-SubCell"/>
</dbReference>
<dbReference type="Pfam" id="PF03631">
    <property type="entry name" value="Virul_fac_BrkB"/>
    <property type="match status" value="1"/>
</dbReference>
<keyword evidence="2 7" id="KW-1003">Cell membrane</keyword>
<keyword evidence="4 7" id="KW-0812">Transmembrane</keyword>
<dbReference type="HAMAP" id="MF_00672">
    <property type="entry name" value="UPF0761"/>
    <property type="match status" value="1"/>
</dbReference>
<comment type="subcellular location">
    <subcellularLocation>
        <location evidence="1 7">Cell membrane</location>
        <topology evidence="1 7">Multi-pass membrane protein</topology>
    </subcellularLocation>
</comment>
<evidence type="ECO:0000256" key="4">
    <source>
        <dbReference type="ARBA" id="ARBA00022692"/>
    </source>
</evidence>
<dbReference type="AlphaFoldDB" id="A0A0W0TU26"/>
<organism evidence="8 9">
    <name type="scientific">Legionella geestiana</name>
    <dbReference type="NCBI Taxonomy" id="45065"/>
    <lineage>
        <taxon>Bacteria</taxon>
        <taxon>Pseudomonadati</taxon>
        <taxon>Pseudomonadota</taxon>
        <taxon>Gammaproteobacteria</taxon>
        <taxon>Legionellales</taxon>
        <taxon>Legionellaceae</taxon>
        <taxon>Legionella</taxon>
    </lineage>
</organism>
<feature type="transmembrane region" description="Helical" evidence="7">
    <location>
        <begin position="141"/>
        <end position="165"/>
    </location>
</feature>
<reference evidence="8 9" key="1">
    <citation type="submission" date="2015-11" db="EMBL/GenBank/DDBJ databases">
        <title>Genomic analysis of 38 Legionella species identifies large and diverse effector repertoires.</title>
        <authorList>
            <person name="Burstein D."/>
            <person name="Amaro F."/>
            <person name="Zusman T."/>
            <person name="Lifshitz Z."/>
            <person name="Cohen O."/>
            <person name="Gilbert J.A."/>
            <person name="Pupko T."/>
            <person name="Shuman H.A."/>
            <person name="Segal G."/>
        </authorList>
    </citation>
    <scope>NUCLEOTIDE SEQUENCE [LARGE SCALE GENOMIC DNA]</scope>
    <source>
        <strain evidence="8 9">ATCC 49504</strain>
    </source>
</reference>
<comment type="caution">
    <text evidence="8">The sequence shown here is derived from an EMBL/GenBank/DDBJ whole genome shotgun (WGS) entry which is preliminary data.</text>
</comment>
<dbReference type="PANTHER" id="PTHR30213">
    <property type="entry name" value="INNER MEMBRANE PROTEIN YHJD"/>
    <property type="match status" value="1"/>
</dbReference>
<dbReference type="InterPro" id="IPR017039">
    <property type="entry name" value="Virul_fac_BrkB"/>
</dbReference>
<evidence type="ECO:0000256" key="2">
    <source>
        <dbReference type="ARBA" id="ARBA00022475"/>
    </source>
</evidence>
<name>A0A0W0TU26_9GAMM</name>
<evidence type="ECO:0000256" key="5">
    <source>
        <dbReference type="ARBA" id="ARBA00022989"/>
    </source>
</evidence>
<feature type="transmembrane region" description="Helical" evidence="7">
    <location>
        <begin position="243"/>
        <end position="270"/>
    </location>
</feature>
<dbReference type="RefSeq" id="WP_238582819.1">
    <property type="nucleotide sequence ID" value="NZ_CAAAHN010000024.1"/>
</dbReference>
<evidence type="ECO:0000256" key="6">
    <source>
        <dbReference type="ARBA" id="ARBA00023136"/>
    </source>
</evidence>
<evidence type="ECO:0000313" key="9">
    <source>
        <dbReference type="Proteomes" id="UP000054785"/>
    </source>
</evidence>
<dbReference type="Proteomes" id="UP000054785">
    <property type="component" value="Unassembled WGS sequence"/>
</dbReference>
<proteinExistence type="inferred from homology"/>
<feature type="transmembrane region" description="Helical" evidence="7">
    <location>
        <begin position="101"/>
        <end position="120"/>
    </location>
</feature>
<protein>
    <recommendedName>
        <fullName evidence="7">UPF0761 membrane protein Lgee_1435</fullName>
    </recommendedName>
</protein>
<keyword evidence="5 7" id="KW-1133">Transmembrane helix</keyword>
<keyword evidence="9" id="KW-1185">Reference proteome</keyword>
<evidence type="ECO:0000313" key="8">
    <source>
        <dbReference type="EMBL" id="KTC98858.1"/>
    </source>
</evidence>
<comment type="similarity">
    <text evidence="7">Belongs to the UPF0761 family.</text>
</comment>
<keyword evidence="6 7" id="KW-0472">Membrane</keyword>
<keyword evidence="3" id="KW-0997">Cell inner membrane</keyword>